<dbReference type="Proteomes" id="UP001147653">
    <property type="component" value="Unassembled WGS sequence"/>
</dbReference>
<sequence length="421" mass="45123">MASGLPRDEQRAIGRQHLQVQLEQARRDEERARVAAERLRVAIRAARSGGIPVVRIAELTGMTRPGVYDVLNRTSSHGVEGLDDLVVATIAAMGGASVTVLAERLGVPEVAVAESVRRLASDDSLLLAAAGYGEDLQQFVLLGPLGLERLTAQIARESRPRGRDWAVYFEIDSLEAAGLERAARARFGERTAVLPVGTLRAQTAPELAVALPASDLVDAMNQAAAAWQRLRDDVDLPATAMRVAAVIPPATRSGALDAFVAGLLEGDPELYESVHRLLPDLAESDEDREIAIRALTEGATALRRSLDHPEQAPVLDSGDAAFAEWTTAAHLRLDPDRERIQEPLVAALDLATERLGPFPGGRLGHFKPPDGVPKTVPDVEPSDEDLHAIALLAGTTVGRAHARRPQDADIERILPHVASGR</sequence>
<evidence type="ECO:0000313" key="3">
    <source>
        <dbReference type="Proteomes" id="UP001147653"/>
    </source>
</evidence>
<organism evidence="2 3">
    <name type="scientific">Solirubrobacter phytolaccae</name>
    <dbReference type="NCBI Taxonomy" id="1404360"/>
    <lineage>
        <taxon>Bacteria</taxon>
        <taxon>Bacillati</taxon>
        <taxon>Actinomycetota</taxon>
        <taxon>Thermoleophilia</taxon>
        <taxon>Solirubrobacterales</taxon>
        <taxon>Solirubrobacteraceae</taxon>
        <taxon>Solirubrobacter</taxon>
    </lineage>
</organism>
<dbReference type="AlphaFoldDB" id="A0A9X3NAK1"/>
<dbReference type="EMBL" id="JAPDDP010000043">
    <property type="protein sequence ID" value="MDA0182908.1"/>
    <property type="molecule type" value="Genomic_DNA"/>
</dbReference>
<dbReference type="RefSeq" id="WP_270027293.1">
    <property type="nucleotide sequence ID" value="NZ_JAPDDP010000043.1"/>
</dbReference>
<keyword evidence="1" id="KW-0175">Coiled coil</keyword>
<protein>
    <submittedName>
        <fullName evidence="2">Uncharacterized protein</fullName>
    </submittedName>
</protein>
<comment type="caution">
    <text evidence="2">The sequence shown here is derived from an EMBL/GenBank/DDBJ whole genome shotgun (WGS) entry which is preliminary data.</text>
</comment>
<accession>A0A9X3NAK1</accession>
<keyword evidence="3" id="KW-1185">Reference proteome</keyword>
<proteinExistence type="predicted"/>
<feature type="coiled-coil region" evidence="1">
    <location>
        <begin position="15"/>
        <end position="42"/>
    </location>
</feature>
<reference evidence="2" key="1">
    <citation type="submission" date="2022-10" db="EMBL/GenBank/DDBJ databases">
        <title>The WGS of Solirubrobacter phytolaccae KCTC 29190.</title>
        <authorList>
            <person name="Jiang Z."/>
        </authorList>
    </citation>
    <scope>NUCLEOTIDE SEQUENCE</scope>
    <source>
        <strain evidence="2">KCTC 29190</strain>
    </source>
</reference>
<evidence type="ECO:0000313" key="2">
    <source>
        <dbReference type="EMBL" id="MDA0182908.1"/>
    </source>
</evidence>
<name>A0A9X3NAK1_9ACTN</name>
<gene>
    <name evidence="2" type="ORF">OJ997_21530</name>
</gene>
<evidence type="ECO:0000256" key="1">
    <source>
        <dbReference type="SAM" id="Coils"/>
    </source>
</evidence>